<dbReference type="PANTHER" id="PTHR37291">
    <property type="entry name" value="5-METHYLCYTOSINE-SPECIFIC RESTRICTION ENZYME B"/>
    <property type="match status" value="1"/>
</dbReference>
<dbReference type="RefSeq" id="WP_081877823.1">
    <property type="nucleotide sequence ID" value="NZ_FMUT01000014.1"/>
</dbReference>
<organism evidence="2 3">
    <name type="scientific">Serratia nematodiphila</name>
    <dbReference type="NCBI Taxonomy" id="458197"/>
    <lineage>
        <taxon>Bacteria</taxon>
        <taxon>Pseudomonadati</taxon>
        <taxon>Pseudomonadota</taxon>
        <taxon>Gammaproteobacteria</taxon>
        <taxon>Enterobacterales</taxon>
        <taxon>Yersiniaceae</taxon>
        <taxon>Serratia</taxon>
    </lineage>
</organism>
<evidence type="ECO:0000313" key="3">
    <source>
        <dbReference type="Proteomes" id="UP000183031"/>
    </source>
</evidence>
<keyword evidence="3" id="KW-1185">Reference proteome</keyword>
<dbReference type="InterPro" id="IPR027417">
    <property type="entry name" value="P-loop_NTPase"/>
</dbReference>
<name>A0A1G5LH68_9GAMM</name>
<gene>
    <name evidence="2" type="ORF">SAMN02927935_04377</name>
</gene>
<dbReference type="InterPro" id="IPR011704">
    <property type="entry name" value="ATPase_dyneun-rel_AAA"/>
</dbReference>
<dbReference type="Gene3D" id="3.40.50.300">
    <property type="entry name" value="P-loop containing nucleotide triphosphate hydrolases"/>
    <property type="match status" value="1"/>
</dbReference>
<proteinExistence type="predicted"/>
<feature type="domain" description="AAA+ ATPase" evidence="1">
    <location>
        <begin position="258"/>
        <end position="419"/>
    </location>
</feature>
<evidence type="ECO:0000313" key="2">
    <source>
        <dbReference type="EMBL" id="SCZ12182.1"/>
    </source>
</evidence>
<evidence type="ECO:0000259" key="1">
    <source>
        <dbReference type="SMART" id="SM00382"/>
    </source>
</evidence>
<dbReference type="InterPro" id="IPR052934">
    <property type="entry name" value="Methyl-DNA_Rec/Restrict_Enz"/>
</dbReference>
<sequence length="511" mass="59530">MKYFKISSIIEAIEHLQQFNGNWLLPAFVFASNEVSTTEVVDMSKKLGTDHFLDRYFNGNLLDIPPTKRGNNLLRPRFKDVVGWKTGPYSGDFVIRQDTKMWGNLFSSRGYREMRLQGLIEGEKSLVKLTDQFQPRFENEVPDSFRFEYFLIWLFAFKGFPDNIVSWDLLFNFLLTQELGIDSFPPAFHERFRIFGDIPWPELDNEKQSSNIILENLAPKFKESLVSDSMVEDEIVEPELGDDDSIYSEIMASIRNQESLNFLFVGPPGTGKTHYARKIANKITSEENIIYLQFHPAISYDDFVEGFRPKYSEVNQNITYELAPRLFLEFCEKAKLSNDKPHVIVIDELNRGDVQRIFGEALTYIERDYRNKIFTLPFSGKEVFIPENIIILATANPYDRSITELDDALLRRFWVINFEPDQLTLEKKLQDEGIEDSLIRKIIFVFNLINNAFPNGFGHAGFMKVKSQEDLMSIWKAKISLPLKRALLHDRSKYEETKQKIIELLTDDNFE</sequence>
<dbReference type="CDD" id="cd00009">
    <property type="entry name" value="AAA"/>
    <property type="match status" value="1"/>
</dbReference>
<reference evidence="2 3" key="1">
    <citation type="submission" date="2016-10" db="EMBL/GenBank/DDBJ databases">
        <authorList>
            <person name="Varghese N."/>
            <person name="Submissions S."/>
        </authorList>
    </citation>
    <scope>NUCLEOTIDE SEQUENCE [LARGE SCALE GENOMIC DNA]</scope>
    <source>
        <strain evidence="2 3">CGMCC 1.6853</strain>
    </source>
</reference>
<dbReference type="SUPFAM" id="SSF52540">
    <property type="entry name" value="P-loop containing nucleoside triphosphate hydrolases"/>
    <property type="match status" value="1"/>
</dbReference>
<comment type="caution">
    <text evidence="2">The sequence shown here is derived from an EMBL/GenBank/DDBJ whole genome shotgun (WGS) entry which is preliminary data.</text>
</comment>
<dbReference type="EMBL" id="FMUT01000014">
    <property type="protein sequence ID" value="SCZ12182.1"/>
    <property type="molecule type" value="Genomic_DNA"/>
</dbReference>
<dbReference type="PANTHER" id="PTHR37291:SF1">
    <property type="entry name" value="TYPE IV METHYL-DIRECTED RESTRICTION ENZYME ECOKMCRB SUBUNIT"/>
    <property type="match status" value="1"/>
</dbReference>
<dbReference type="Pfam" id="PF07728">
    <property type="entry name" value="AAA_5"/>
    <property type="match status" value="1"/>
</dbReference>
<dbReference type="Proteomes" id="UP000183031">
    <property type="component" value="Unassembled WGS sequence"/>
</dbReference>
<dbReference type="InterPro" id="IPR003593">
    <property type="entry name" value="AAA+_ATPase"/>
</dbReference>
<protein>
    <submittedName>
        <fullName evidence="2">5-methylcytosine-specific restriction enzyme B</fullName>
    </submittedName>
</protein>
<accession>A0A1G5LH68</accession>
<dbReference type="SMART" id="SM00382">
    <property type="entry name" value="AAA"/>
    <property type="match status" value="1"/>
</dbReference>